<name>A0AAV2H3R7_LYMST</name>
<comment type="caution">
    <text evidence="1">The sequence shown here is derived from an EMBL/GenBank/DDBJ whole genome shotgun (WGS) entry which is preliminary data.</text>
</comment>
<protein>
    <submittedName>
        <fullName evidence="1">Uncharacterized protein</fullName>
    </submittedName>
</protein>
<evidence type="ECO:0000313" key="1">
    <source>
        <dbReference type="EMBL" id="CAL1528058.1"/>
    </source>
</evidence>
<proteinExistence type="predicted"/>
<organism evidence="1 2">
    <name type="scientific">Lymnaea stagnalis</name>
    <name type="common">Great pond snail</name>
    <name type="synonym">Helix stagnalis</name>
    <dbReference type="NCBI Taxonomy" id="6523"/>
    <lineage>
        <taxon>Eukaryota</taxon>
        <taxon>Metazoa</taxon>
        <taxon>Spiralia</taxon>
        <taxon>Lophotrochozoa</taxon>
        <taxon>Mollusca</taxon>
        <taxon>Gastropoda</taxon>
        <taxon>Heterobranchia</taxon>
        <taxon>Euthyneura</taxon>
        <taxon>Panpulmonata</taxon>
        <taxon>Hygrophila</taxon>
        <taxon>Lymnaeoidea</taxon>
        <taxon>Lymnaeidae</taxon>
        <taxon>Lymnaea</taxon>
    </lineage>
</organism>
<keyword evidence="2" id="KW-1185">Reference proteome</keyword>
<dbReference type="Proteomes" id="UP001497497">
    <property type="component" value="Unassembled WGS sequence"/>
</dbReference>
<gene>
    <name evidence="1" type="ORF">GSLYS_00002228001</name>
</gene>
<reference evidence="1 2" key="1">
    <citation type="submission" date="2024-04" db="EMBL/GenBank/DDBJ databases">
        <authorList>
            <consortium name="Genoscope - CEA"/>
            <person name="William W."/>
        </authorList>
    </citation>
    <scope>NUCLEOTIDE SEQUENCE [LARGE SCALE GENOMIC DNA]</scope>
</reference>
<dbReference type="AlphaFoldDB" id="A0AAV2H3R7"/>
<evidence type="ECO:0000313" key="2">
    <source>
        <dbReference type="Proteomes" id="UP001497497"/>
    </source>
</evidence>
<dbReference type="EMBL" id="CAXITT010000026">
    <property type="protein sequence ID" value="CAL1528058.1"/>
    <property type="molecule type" value="Genomic_DNA"/>
</dbReference>
<sequence>MSAEFPDVFHNHWRNAPSELCEYDKDWNVKDWVRRDFKHGRSPYTVNGVPISNGINGGCLQPCFCRSDVIFYNGKAYDQKRFLEARLRTRPCNVMYLEGKLIPPFNPGKSPQILGPYRNRDKPPTTMSFRDTEFGKRLNPCCITSIYNDTVPPYHNTKDYGYTKLGLPYGETLGFFRFKPHKICDCREIPIQQLGECCTCEPGEYNPAQYPQDECPGVCC</sequence>
<accession>A0AAV2H3R7</accession>